<dbReference type="PANTHER" id="PTHR30572:SF4">
    <property type="entry name" value="ABC TRANSPORTER PERMEASE YTRF"/>
    <property type="match status" value="1"/>
</dbReference>
<dbReference type="STRING" id="180332.GCA_000797495_01347"/>
<keyword evidence="3 7" id="KW-0812">Transmembrane</keyword>
<feature type="transmembrane region" description="Helical" evidence="7">
    <location>
        <begin position="365"/>
        <end position="384"/>
    </location>
</feature>
<dbReference type="AlphaFoldDB" id="A0A4U8Q8K3"/>
<feature type="transmembrane region" description="Helical" evidence="7">
    <location>
        <begin position="743"/>
        <end position="764"/>
    </location>
</feature>
<comment type="caution">
    <text evidence="9">The sequence shown here is derived from an EMBL/GenBank/DDBJ whole genome shotgun (WGS) entry which is preliminary data.</text>
</comment>
<feature type="transmembrane region" description="Helical" evidence="7">
    <location>
        <begin position="20"/>
        <end position="44"/>
    </location>
</feature>
<evidence type="ECO:0000256" key="1">
    <source>
        <dbReference type="ARBA" id="ARBA00004651"/>
    </source>
</evidence>
<dbReference type="GO" id="GO:0005886">
    <property type="term" value="C:plasma membrane"/>
    <property type="evidence" value="ECO:0007669"/>
    <property type="project" value="UniProtKB-SubCell"/>
</dbReference>
<evidence type="ECO:0000259" key="8">
    <source>
        <dbReference type="Pfam" id="PF02687"/>
    </source>
</evidence>
<feature type="domain" description="ABC3 transporter permease C-terminal" evidence="8">
    <location>
        <begin position="262"/>
        <end position="385"/>
    </location>
</feature>
<dbReference type="Proteomes" id="UP000306509">
    <property type="component" value="Unassembled WGS sequence"/>
</dbReference>
<feature type="transmembrane region" description="Helical" evidence="7">
    <location>
        <begin position="693"/>
        <end position="716"/>
    </location>
</feature>
<feature type="transmembrane region" description="Helical" evidence="7">
    <location>
        <begin position="256"/>
        <end position="281"/>
    </location>
</feature>
<dbReference type="Pfam" id="PF02687">
    <property type="entry name" value="FtsX"/>
    <property type="match status" value="2"/>
</dbReference>
<dbReference type="RefSeq" id="WP_138002585.1">
    <property type="nucleotide sequence ID" value="NZ_QGQD01000054.1"/>
</dbReference>
<gene>
    <name evidence="9" type="ORF">DSM106044_02626</name>
</gene>
<sequence>MNTVNKTALSNLKQNKGKNILAGIAIVLTTILIFVIPTVGFGTMDVQMAAINKVFPTFHGMYRNVDFQTAEEISHRAEIETMGLRQDPAQISIPEGSGMLCYMDDEALRLGKMELEKGNFPKGGNEIAVSSGLLEAMGIEAGVGDTIELPYQPIETGGIGYEKREDFLISGLLPTSKEQKELKVYSALVSKDFMERVQPVKERKYRVLFRVSGADSMTKDQIKNVYRDLAADVGIVEADIADNSEYLLANYVDPAFYAGVAAILLVVIFAGIMTIYSIYYISMIYKVQEFGKIKALGATKRQIRQIVFREGMLVAAAAIPIGLIIGSILSFVGFRYLMTVYSPDDTIGIAVRQLIDQHDVPIFKAWIYIMALAVTLLTAAVSMVRPMQIAAKISPVEAMRYDGSMKTRKKGRKGHSEMRLVHLTGANLSRNKKRTVMTIITLSLTGILYMVLSTVLSCADPVEIARAAMFDDFEVSIDSSRGDKMHPEREWTAICQNNPLNGEMEKKIAGIPGVKKITKSSEAEVRLKDLKDGEELWNTRIIGIPEEYADEMEKSIVEGNCTYEDLLQGDKIIMDENMQHWAPDWKLGDTIRIIVGNGDNSIEKSFEVAAVADMPYSLNQFCNFLLPKSVADELGGYNMDYHWSIAADKKEVKNVEKQLREITDGQEFLKLETYEEEVSTNKKTTALLSQLCYVFMVVLGGVGIMNLVNTMINSIYVRRRELGVMQAIGLSEKQMVRMLQLEGIFYTAGTLVLSLGIGNLLGYLTFLNAKKDRMFGIISYHYPAMQTAALIAVVLIIQLLLTYLIMKNFRKQSMIERIRFSE</sequence>
<accession>A0A4U8Q8K3</accession>
<evidence type="ECO:0000313" key="10">
    <source>
        <dbReference type="Proteomes" id="UP000306509"/>
    </source>
</evidence>
<evidence type="ECO:0000256" key="2">
    <source>
        <dbReference type="ARBA" id="ARBA00022475"/>
    </source>
</evidence>
<feature type="transmembrane region" description="Helical" evidence="7">
    <location>
        <begin position="436"/>
        <end position="456"/>
    </location>
</feature>
<name>A0A4U8Q8K3_9FIRM</name>
<evidence type="ECO:0000256" key="4">
    <source>
        <dbReference type="ARBA" id="ARBA00022989"/>
    </source>
</evidence>
<comment type="similarity">
    <text evidence="6">Belongs to the ABC-4 integral membrane protein family.</text>
</comment>
<dbReference type="GO" id="GO:0022857">
    <property type="term" value="F:transmembrane transporter activity"/>
    <property type="evidence" value="ECO:0007669"/>
    <property type="project" value="TreeGrafter"/>
</dbReference>
<evidence type="ECO:0000256" key="7">
    <source>
        <dbReference type="SAM" id="Phobius"/>
    </source>
</evidence>
<proteinExistence type="inferred from homology"/>
<evidence type="ECO:0000256" key="3">
    <source>
        <dbReference type="ARBA" id="ARBA00022692"/>
    </source>
</evidence>
<feature type="transmembrane region" description="Helical" evidence="7">
    <location>
        <begin position="311"/>
        <end position="334"/>
    </location>
</feature>
<keyword evidence="9" id="KW-0449">Lipoprotein</keyword>
<dbReference type="EMBL" id="QGQD01000054">
    <property type="protein sequence ID" value="TLD00493.1"/>
    <property type="molecule type" value="Genomic_DNA"/>
</dbReference>
<evidence type="ECO:0000256" key="6">
    <source>
        <dbReference type="ARBA" id="ARBA00038076"/>
    </source>
</evidence>
<keyword evidence="10" id="KW-1185">Reference proteome</keyword>
<keyword evidence="5 7" id="KW-0472">Membrane</keyword>
<protein>
    <submittedName>
        <fullName evidence="9">Outer membrane-specific lipoprotein transporter subunit LolE</fullName>
    </submittedName>
</protein>
<organism evidence="9 10">
    <name type="scientific">Robinsoniella peoriensis</name>
    <dbReference type="NCBI Taxonomy" id="180332"/>
    <lineage>
        <taxon>Bacteria</taxon>
        <taxon>Bacillati</taxon>
        <taxon>Bacillota</taxon>
        <taxon>Clostridia</taxon>
        <taxon>Lachnospirales</taxon>
        <taxon>Lachnospiraceae</taxon>
        <taxon>Robinsoniella</taxon>
    </lineage>
</organism>
<feature type="transmembrane region" description="Helical" evidence="7">
    <location>
        <begin position="784"/>
        <end position="806"/>
    </location>
</feature>
<evidence type="ECO:0000313" key="9">
    <source>
        <dbReference type="EMBL" id="TLD00493.1"/>
    </source>
</evidence>
<keyword evidence="2" id="KW-1003">Cell membrane</keyword>
<feature type="domain" description="ABC3 transporter permease C-terminal" evidence="8">
    <location>
        <begin position="694"/>
        <end position="808"/>
    </location>
</feature>
<dbReference type="InterPro" id="IPR050250">
    <property type="entry name" value="Macrolide_Exporter_MacB"/>
</dbReference>
<dbReference type="PANTHER" id="PTHR30572">
    <property type="entry name" value="MEMBRANE COMPONENT OF TRANSPORTER-RELATED"/>
    <property type="match status" value="1"/>
</dbReference>
<comment type="subcellular location">
    <subcellularLocation>
        <location evidence="1">Cell membrane</location>
        <topology evidence="1">Multi-pass membrane protein</topology>
    </subcellularLocation>
</comment>
<dbReference type="InterPro" id="IPR003838">
    <property type="entry name" value="ABC3_permease_C"/>
</dbReference>
<keyword evidence="4 7" id="KW-1133">Transmembrane helix</keyword>
<evidence type="ECO:0000256" key="5">
    <source>
        <dbReference type="ARBA" id="ARBA00023136"/>
    </source>
</evidence>
<reference evidence="9 10" key="1">
    <citation type="journal article" date="2019" name="Anaerobe">
        <title>Detection of Robinsoniella peoriensis in multiple bone samples of a trauma patient.</title>
        <authorList>
            <person name="Schrottner P."/>
            <person name="Hartwich K."/>
            <person name="Bunk B."/>
            <person name="Schober I."/>
            <person name="Helbig S."/>
            <person name="Rudolph W.W."/>
            <person name="Gunzer F."/>
        </authorList>
    </citation>
    <scope>NUCLEOTIDE SEQUENCE [LARGE SCALE GENOMIC DNA]</scope>
    <source>
        <strain evidence="9 10">DSM 106044</strain>
    </source>
</reference>